<dbReference type="RefSeq" id="WP_015010999.1">
    <property type="nucleotide sequence ID" value="NC_018704.1"/>
</dbReference>
<feature type="region of interest" description="Disordered" evidence="1">
    <location>
        <begin position="34"/>
        <end position="56"/>
    </location>
</feature>
<evidence type="ECO:0000256" key="1">
    <source>
        <dbReference type="SAM" id="MobiDB-lite"/>
    </source>
</evidence>
<evidence type="ECO:0000313" key="2">
    <source>
        <dbReference type="EMBL" id="BAM48419.1"/>
    </source>
</evidence>
<dbReference type="KEGG" id="axl:AXY_22870"/>
<evidence type="ECO:0000313" key="3">
    <source>
        <dbReference type="Proteomes" id="UP000006294"/>
    </source>
</evidence>
<dbReference type="AlphaFoldDB" id="K0J0S7"/>
<dbReference type="PROSITE" id="PS51257">
    <property type="entry name" value="PROKAR_LIPOPROTEIN"/>
    <property type="match status" value="1"/>
</dbReference>
<keyword evidence="3" id="KW-1185">Reference proteome</keyword>
<proteinExistence type="predicted"/>
<accession>K0J0S7</accession>
<gene>
    <name evidence="2" type="ordered locus">AXY_22870</name>
</gene>
<sequence>MKREMMKRLMVFGMVVLMALFMVACSENDDIPEAEAPVDTEEQTEGEDLNNDVEEEGVEEVAPASTDELLASVADEDSYLILEGVGAGWAPTIMVLLNDGTFYGLVDYAGEATVKFVEGGYEETDGVITTKGTQYNTGEEIEYEITSSDGVYTTTIAIPDAGIDVELTGTLE</sequence>
<dbReference type="EMBL" id="AP012050">
    <property type="protein sequence ID" value="BAM48419.1"/>
    <property type="molecule type" value="Genomic_DNA"/>
</dbReference>
<protein>
    <recommendedName>
        <fullName evidence="4">Lipoprotein</fullName>
    </recommendedName>
</protein>
<dbReference type="HOGENOM" id="CLU_1552068_0_0_9"/>
<name>K0J0S7_AMPXN</name>
<reference evidence="2 3" key="1">
    <citation type="submission" date="2011-01" db="EMBL/GenBank/DDBJ databases">
        <title>Whole genome sequence of Amphibacillus xylinus NBRC 15112.</title>
        <authorList>
            <person name="Nakazawa H."/>
            <person name="Katano Y."/>
            <person name="Nakamura S."/>
            <person name="Sasagawa M."/>
            <person name="Fukada J."/>
            <person name="Arai T."/>
            <person name="Sasakura N."/>
            <person name="Mochizuki D."/>
            <person name="Hosoyama A."/>
            <person name="Harada K."/>
            <person name="Horikawa H."/>
            <person name="Kato Y."/>
            <person name="Harada T."/>
            <person name="Sasaki K."/>
            <person name="Sekiguchi M."/>
            <person name="Hodoyama M."/>
            <person name="Nishiko R."/>
            <person name="Narita H."/>
            <person name="Hanamaki A."/>
            <person name="Hata C."/>
            <person name="Konno Y."/>
            <person name="Niimura Y."/>
            <person name="Yamazaki S."/>
            <person name="Fujita N."/>
        </authorList>
    </citation>
    <scope>NUCLEOTIDE SEQUENCE [LARGE SCALE GENOMIC DNA]</scope>
    <source>
        <strain evidence="3">ATCC 51415 / DSM 6626 / JCM 7361 / LMG 17667 / NBRC 15112 / Ep01</strain>
    </source>
</reference>
<dbReference type="Proteomes" id="UP000006294">
    <property type="component" value="Chromosome"/>
</dbReference>
<organism evidence="2 3">
    <name type="scientific">Amphibacillus xylanus (strain ATCC 51415 / DSM 6626 / JCM 7361 / LMG 17667 / NBRC 15112 / Ep01)</name>
    <dbReference type="NCBI Taxonomy" id="698758"/>
    <lineage>
        <taxon>Bacteria</taxon>
        <taxon>Bacillati</taxon>
        <taxon>Bacillota</taxon>
        <taxon>Bacilli</taxon>
        <taxon>Bacillales</taxon>
        <taxon>Bacillaceae</taxon>
        <taxon>Amphibacillus</taxon>
    </lineage>
</organism>
<evidence type="ECO:0008006" key="4">
    <source>
        <dbReference type="Google" id="ProtNLM"/>
    </source>
</evidence>